<dbReference type="GeneTree" id="ENSGT00390000003769"/>
<dbReference type="InterPro" id="IPR025260">
    <property type="entry name" value="CHD1-like_C"/>
</dbReference>
<organism evidence="5 6">
    <name type="scientific">Felis catus</name>
    <name type="common">Cat</name>
    <name type="synonym">Felis silvestris catus</name>
    <dbReference type="NCBI Taxonomy" id="9685"/>
    <lineage>
        <taxon>Eukaryota</taxon>
        <taxon>Metazoa</taxon>
        <taxon>Chordata</taxon>
        <taxon>Craniata</taxon>
        <taxon>Vertebrata</taxon>
        <taxon>Euteleostomi</taxon>
        <taxon>Mammalia</taxon>
        <taxon>Eutheria</taxon>
        <taxon>Laurasiatheria</taxon>
        <taxon>Carnivora</taxon>
        <taxon>Feliformia</taxon>
        <taxon>Felidae</taxon>
        <taxon>Felinae</taxon>
        <taxon>Felis</taxon>
    </lineage>
</organism>
<protein>
    <recommendedName>
        <fullName evidence="4">Chromodomain-helicase-DNA-binding protein 1-like C-terminal domain-containing protein</fullName>
    </recommendedName>
</protein>
<feature type="domain" description="Chromodomain-helicase-DNA-binding protein 1-like C-terminal" evidence="4">
    <location>
        <begin position="31"/>
        <end position="134"/>
    </location>
</feature>
<evidence type="ECO:0000313" key="6">
    <source>
        <dbReference type="Proteomes" id="UP000823872"/>
    </source>
</evidence>
<dbReference type="PANTHER" id="PTHR21765">
    <property type="entry name" value="SIMILAR TO CHROMODOMAIN-HELICASE-DNA-BINDING PROTEIN 1 (CHD-1)"/>
    <property type="match status" value="1"/>
</dbReference>
<dbReference type="Pfam" id="PF13907">
    <property type="entry name" value="CHD1-like_C"/>
    <property type="match status" value="1"/>
</dbReference>
<evidence type="ECO:0000313" key="5">
    <source>
        <dbReference type="Ensembl" id="ENSFCTP00005034309.1"/>
    </source>
</evidence>
<evidence type="ECO:0000256" key="2">
    <source>
        <dbReference type="ARBA" id="ARBA00023242"/>
    </source>
</evidence>
<dbReference type="PANTHER" id="PTHR21765:SF1">
    <property type="entry name" value="CHD1 HELICAL C-TERMINAL DOMAIN CONTAINING PROTEIN 1"/>
    <property type="match status" value="1"/>
</dbReference>
<dbReference type="Proteomes" id="UP000823872">
    <property type="component" value="Chromosome E1"/>
</dbReference>
<evidence type="ECO:0000259" key="4">
    <source>
        <dbReference type="SMART" id="SM01176"/>
    </source>
</evidence>
<name>A0ABI7YJU3_FELCA</name>
<keyword evidence="2" id="KW-0539">Nucleus</keyword>
<sequence>MEASNGQGGEGDKPLKKVTDAPYLEKSSHTTRSGDSLVRHAKGLDQDTFKICKEYLRPLKKFLRKLHLPRDLPQKKKLKYMKQSLVALGDHINTFLQHYCRTWEIKHWRKMLWRFVSLFSELEAKQLRRLYKYTKSNQTAKFLVAFCPLDTLESSLLANQEDSLPKLCSAWGLHGNISGMKERLSKMQAPGREASLLGKPRSQIQVMKGTKNTKGETNTKQKKKMLGKRRKLCLLQQGKFSRSDARSEKAIQSPLCSLEY</sequence>
<feature type="region of interest" description="Disordered" evidence="3">
    <location>
        <begin position="1"/>
        <end position="35"/>
    </location>
</feature>
<dbReference type="InterPro" id="IPR039880">
    <property type="entry name" value="CHCT1-like"/>
</dbReference>
<keyword evidence="6" id="KW-1185">Reference proteome</keyword>
<evidence type="ECO:0000256" key="1">
    <source>
        <dbReference type="ARBA" id="ARBA00004123"/>
    </source>
</evidence>
<dbReference type="SMART" id="SM01176">
    <property type="entry name" value="DUF4208"/>
    <property type="match status" value="1"/>
</dbReference>
<proteinExistence type="predicted"/>
<accession>A0ABI7YJU3</accession>
<reference evidence="5 6" key="1">
    <citation type="submission" date="2021-02" db="EMBL/GenBank/DDBJ databases">
        <title>Safari Cat Assemblies.</title>
        <authorList>
            <person name="Bredemeyer K.R."/>
            <person name="Murphy W.J."/>
        </authorList>
    </citation>
    <scope>NUCLEOTIDE SEQUENCE [LARGE SCALE GENOMIC DNA]</scope>
</reference>
<reference evidence="5" key="3">
    <citation type="submission" date="2025-09" db="UniProtKB">
        <authorList>
            <consortium name="Ensembl"/>
        </authorList>
    </citation>
    <scope>IDENTIFICATION</scope>
    <source>
        <strain evidence="5">breed Abyssinian</strain>
    </source>
</reference>
<gene>
    <name evidence="5" type="primary">C17orf64</name>
</gene>
<comment type="subcellular location">
    <subcellularLocation>
        <location evidence="1">Nucleus</location>
    </subcellularLocation>
</comment>
<feature type="compositionally biased region" description="Basic and acidic residues" evidence="3">
    <location>
        <begin position="10"/>
        <end position="19"/>
    </location>
</feature>
<reference evidence="5" key="2">
    <citation type="submission" date="2025-08" db="UniProtKB">
        <authorList>
            <consortium name="Ensembl"/>
        </authorList>
    </citation>
    <scope>IDENTIFICATION</scope>
    <source>
        <strain evidence="5">breed Abyssinian</strain>
    </source>
</reference>
<dbReference type="Ensembl" id="ENSFCTT00005047642.1">
    <property type="protein sequence ID" value="ENSFCTP00005034309.1"/>
    <property type="gene ID" value="ENSFCTG00005016559.1"/>
</dbReference>
<evidence type="ECO:0000256" key="3">
    <source>
        <dbReference type="SAM" id="MobiDB-lite"/>
    </source>
</evidence>